<dbReference type="NCBIfam" id="TIGR00362">
    <property type="entry name" value="DnaA"/>
    <property type="match status" value="1"/>
</dbReference>
<feature type="binding site" evidence="8">
    <location>
        <position position="146"/>
    </location>
    <ligand>
        <name>ATP</name>
        <dbReference type="ChEBI" id="CHEBI:30616"/>
    </ligand>
</feature>
<sequence length="436" mass="49112">MDTLKTVWQNVLDAIAKQITPTAFNTWFADCEPYRLEEETIVILTTSELKMKVLNDKFGDIIHKALIEVFSSDLNLFIMTVDDAKMQESRHFAADTPPEMDAYTFENFIVGPSNEFANAASIAVAKNPGKVYNPLFIYGNSGLGKTHLLMAICNVIHENNMELPIAYVCGDEFTNRVISAIRNGTMDEVRNEYRNVGLFLMDDIQYIAGKRSTQEEFFSIFNAIYRAGGQIVITADRPPIDMSILDDRLRTRLEGGLMADVQPPDIETRVAIIRSKANQLGMQLTPEVENYIAENITSNVRQLEGVVKRLTAYREILNDNISISSVKRAIKDVIRVGTYIPTPEVIIEETARYFSITTADIKGQRRSKNVAKARQVSMYLIRSLTNLSLVDIGSQYEGRNHSTVLNSIRKIEELLKTDQETADSVRDISSNINSRS</sequence>
<dbReference type="CDD" id="cd06571">
    <property type="entry name" value="Bac_DnaA_C"/>
    <property type="match status" value="1"/>
</dbReference>
<feature type="region of interest" description="Domain I, interacts with DnaA modulators" evidence="8">
    <location>
        <begin position="1"/>
        <end position="84"/>
    </location>
</feature>
<feature type="region of interest" description="Domain IV, binds dsDNA" evidence="8">
    <location>
        <begin position="315"/>
        <end position="436"/>
    </location>
</feature>
<dbReference type="Pfam" id="PF08299">
    <property type="entry name" value="Bac_DnaA_C"/>
    <property type="match status" value="1"/>
</dbReference>
<feature type="binding site" evidence="8">
    <location>
        <position position="144"/>
    </location>
    <ligand>
        <name>ATP</name>
        <dbReference type="ChEBI" id="CHEBI:30616"/>
    </ligand>
</feature>
<keyword evidence="3 8" id="KW-0235">DNA replication</keyword>
<evidence type="ECO:0000256" key="1">
    <source>
        <dbReference type="ARBA" id="ARBA00006583"/>
    </source>
</evidence>
<dbReference type="InterPro" id="IPR001957">
    <property type="entry name" value="Chromosome_initiator_DnaA"/>
</dbReference>
<dbReference type="Gene3D" id="1.10.8.60">
    <property type="match status" value="1"/>
</dbReference>
<feature type="domain" description="AAA+ ATPase" evidence="12">
    <location>
        <begin position="131"/>
        <end position="259"/>
    </location>
</feature>
<gene>
    <name evidence="8 14" type="primary">dnaA</name>
    <name evidence="14" type="ORF">IAD42_02720</name>
</gene>
<dbReference type="InterPro" id="IPR003593">
    <property type="entry name" value="AAA+_ATPase"/>
</dbReference>
<dbReference type="Gene3D" id="3.40.50.300">
    <property type="entry name" value="P-loop containing nucleotide triphosphate hydrolases"/>
    <property type="match status" value="1"/>
</dbReference>
<feature type="binding site" evidence="8">
    <location>
        <position position="142"/>
    </location>
    <ligand>
        <name>ATP</name>
        <dbReference type="ChEBI" id="CHEBI:30616"/>
    </ligand>
</feature>
<evidence type="ECO:0000256" key="3">
    <source>
        <dbReference type="ARBA" id="ARBA00022705"/>
    </source>
</evidence>
<dbReference type="EMBL" id="DVJS01000059">
    <property type="protein sequence ID" value="HIS96869.1"/>
    <property type="molecule type" value="Genomic_DNA"/>
</dbReference>
<dbReference type="GO" id="GO:0005886">
    <property type="term" value="C:plasma membrane"/>
    <property type="evidence" value="ECO:0007669"/>
    <property type="project" value="TreeGrafter"/>
</dbReference>
<dbReference type="GO" id="GO:0006270">
    <property type="term" value="P:DNA replication initiation"/>
    <property type="evidence" value="ECO:0007669"/>
    <property type="project" value="UniProtKB-UniRule"/>
</dbReference>
<evidence type="ECO:0000256" key="8">
    <source>
        <dbReference type="HAMAP-Rule" id="MF_00377"/>
    </source>
</evidence>
<keyword evidence="2 8" id="KW-0963">Cytoplasm</keyword>
<evidence type="ECO:0000313" key="15">
    <source>
        <dbReference type="Proteomes" id="UP000886876"/>
    </source>
</evidence>
<dbReference type="Gene3D" id="1.10.1750.10">
    <property type="match status" value="1"/>
</dbReference>
<dbReference type="PRINTS" id="PR00051">
    <property type="entry name" value="DNAA"/>
</dbReference>
<keyword evidence="7 8" id="KW-0238">DNA-binding</keyword>
<evidence type="ECO:0000256" key="10">
    <source>
        <dbReference type="RuleBase" id="RU000577"/>
    </source>
</evidence>
<dbReference type="Pfam" id="PF11638">
    <property type="entry name" value="DnaA_N"/>
    <property type="match status" value="1"/>
</dbReference>
<reference evidence="14" key="2">
    <citation type="journal article" date="2021" name="PeerJ">
        <title>Extensive microbial diversity within the chicken gut microbiome revealed by metagenomics and culture.</title>
        <authorList>
            <person name="Gilroy R."/>
            <person name="Ravi A."/>
            <person name="Getino M."/>
            <person name="Pursley I."/>
            <person name="Horton D.L."/>
            <person name="Alikhan N.F."/>
            <person name="Baker D."/>
            <person name="Gharbi K."/>
            <person name="Hall N."/>
            <person name="Watson M."/>
            <person name="Adriaenssens E.M."/>
            <person name="Foster-Nyarko E."/>
            <person name="Jarju S."/>
            <person name="Secka A."/>
            <person name="Antonio M."/>
            <person name="Oren A."/>
            <person name="Chaudhuri R.R."/>
            <person name="La Ragione R."/>
            <person name="Hildebrand F."/>
            <person name="Pallen M.J."/>
        </authorList>
    </citation>
    <scope>NUCLEOTIDE SEQUENCE</scope>
    <source>
        <strain evidence="14">ChiHecec3B27-6122</strain>
    </source>
</reference>
<comment type="subcellular location">
    <subcellularLocation>
        <location evidence="8">Cytoplasm</location>
    </subcellularLocation>
</comment>
<dbReference type="SUPFAM" id="SSF48295">
    <property type="entry name" value="TrpR-like"/>
    <property type="match status" value="1"/>
</dbReference>
<dbReference type="Pfam" id="PF00308">
    <property type="entry name" value="Bac_DnaA"/>
    <property type="match status" value="1"/>
</dbReference>
<evidence type="ECO:0000313" key="14">
    <source>
        <dbReference type="EMBL" id="HIS96869.1"/>
    </source>
</evidence>
<keyword evidence="4 8" id="KW-0547">Nucleotide-binding</keyword>
<dbReference type="InterPro" id="IPR010921">
    <property type="entry name" value="Trp_repressor/repl_initiator"/>
</dbReference>
<evidence type="ECO:0000256" key="9">
    <source>
        <dbReference type="NCBIfam" id="TIGR00362"/>
    </source>
</evidence>
<dbReference type="InterPro" id="IPR020591">
    <property type="entry name" value="Chromosome_initiator_DnaA-like"/>
</dbReference>
<dbReference type="PANTHER" id="PTHR30050:SF2">
    <property type="entry name" value="CHROMOSOMAL REPLICATION INITIATOR PROTEIN DNAA"/>
    <property type="match status" value="1"/>
</dbReference>
<feature type="domain" description="Chromosomal replication initiator DnaA C-terminal" evidence="13">
    <location>
        <begin position="342"/>
        <end position="411"/>
    </location>
</feature>
<evidence type="ECO:0000256" key="11">
    <source>
        <dbReference type="RuleBase" id="RU004227"/>
    </source>
</evidence>
<reference evidence="14" key="1">
    <citation type="submission" date="2020-10" db="EMBL/GenBank/DDBJ databases">
        <authorList>
            <person name="Gilroy R."/>
        </authorList>
    </citation>
    <scope>NUCLEOTIDE SEQUENCE</scope>
    <source>
        <strain evidence="14">ChiHecec3B27-6122</strain>
    </source>
</reference>
<dbReference type="InterPro" id="IPR013159">
    <property type="entry name" value="DnaA_C"/>
</dbReference>
<accession>A0A9D1G533</accession>
<dbReference type="AlphaFoldDB" id="A0A9D1G533"/>
<dbReference type="SMART" id="SM00382">
    <property type="entry name" value="AAA"/>
    <property type="match status" value="1"/>
</dbReference>
<comment type="similarity">
    <text evidence="1 8 11">Belongs to the DnaA family.</text>
</comment>
<feature type="region of interest" description="Domain III, AAA+ region" evidence="8">
    <location>
        <begin position="98"/>
        <end position="314"/>
    </location>
</feature>
<dbReference type="InterPro" id="IPR027417">
    <property type="entry name" value="P-loop_NTPase"/>
</dbReference>
<dbReference type="SMART" id="SM00760">
    <property type="entry name" value="Bac_DnaA_C"/>
    <property type="match status" value="1"/>
</dbReference>
<dbReference type="InterPro" id="IPR024633">
    <property type="entry name" value="DnaA_N_dom"/>
</dbReference>
<organism evidence="14 15">
    <name type="scientific">Candidatus Scatomorpha pullistercoris</name>
    <dbReference type="NCBI Taxonomy" id="2840929"/>
    <lineage>
        <taxon>Bacteria</taxon>
        <taxon>Bacillati</taxon>
        <taxon>Bacillota</taxon>
        <taxon>Clostridia</taxon>
        <taxon>Eubacteriales</taxon>
        <taxon>Candidatus Scatomorpha</taxon>
    </lineage>
</organism>
<evidence type="ECO:0000256" key="2">
    <source>
        <dbReference type="ARBA" id="ARBA00022490"/>
    </source>
</evidence>
<dbReference type="InterPro" id="IPR013317">
    <property type="entry name" value="DnaA_dom"/>
</dbReference>
<dbReference type="Gene3D" id="3.30.300.180">
    <property type="match status" value="1"/>
</dbReference>
<keyword evidence="5 8" id="KW-0067">ATP-binding</keyword>
<keyword evidence="6 8" id="KW-0446">Lipid-binding</keyword>
<protein>
    <recommendedName>
        <fullName evidence="8 9">Chromosomal replication initiator protein DnaA</fullName>
    </recommendedName>
</protein>
<evidence type="ECO:0000256" key="5">
    <source>
        <dbReference type="ARBA" id="ARBA00022840"/>
    </source>
</evidence>
<evidence type="ECO:0000256" key="7">
    <source>
        <dbReference type="ARBA" id="ARBA00023125"/>
    </source>
</evidence>
<evidence type="ECO:0000259" key="12">
    <source>
        <dbReference type="SMART" id="SM00382"/>
    </source>
</evidence>
<dbReference type="GO" id="GO:0006275">
    <property type="term" value="P:regulation of DNA replication"/>
    <property type="evidence" value="ECO:0007669"/>
    <property type="project" value="UniProtKB-UniRule"/>
</dbReference>
<dbReference type="InterPro" id="IPR038454">
    <property type="entry name" value="DnaA_N_sf"/>
</dbReference>
<comment type="caution">
    <text evidence="8">Lacks conserved residue(s) required for the propagation of feature annotation.</text>
</comment>
<evidence type="ECO:0000256" key="6">
    <source>
        <dbReference type="ARBA" id="ARBA00023121"/>
    </source>
</evidence>
<dbReference type="GO" id="GO:0008289">
    <property type="term" value="F:lipid binding"/>
    <property type="evidence" value="ECO:0007669"/>
    <property type="project" value="UniProtKB-KW"/>
</dbReference>
<dbReference type="GO" id="GO:0005524">
    <property type="term" value="F:ATP binding"/>
    <property type="evidence" value="ECO:0007669"/>
    <property type="project" value="UniProtKB-UniRule"/>
</dbReference>
<proteinExistence type="inferred from homology"/>
<comment type="function">
    <text evidence="8 10">Plays an essential role in the initiation and regulation of chromosomal replication. ATP-DnaA binds to the origin of replication (oriC) to initiate formation of the DNA replication initiation complex once per cell cycle. Binds the DnaA box (a 9 base pair repeat at the origin) and separates the double-stranded (ds)DNA. Forms a right-handed helical filament on oriC DNA; dsDNA binds to the exterior of the filament while single-stranded (ss)DNA is stabiized in the filament's interior. The ATP-DnaA-oriC complex binds and stabilizes one strand of the AT-rich DNA unwinding element (DUE), permitting loading of DNA polymerase. After initiation quickly degrades to an ADP-DnaA complex that is not apt for DNA replication. Binds acidic phospholipids.</text>
</comment>
<dbReference type="HAMAP" id="MF_00377">
    <property type="entry name" value="DnaA_bact"/>
    <property type="match status" value="1"/>
</dbReference>
<dbReference type="GO" id="GO:0005737">
    <property type="term" value="C:cytoplasm"/>
    <property type="evidence" value="ECO:0007669"/>
    <property type="project" value="UniProtKB-SubCell"/>
</dbReference>
<comment type="caution">
    <text evidence="14">The sequence shown here is derived from an EMBL/GenBank/DDBJ whole genome shotgun (WGS) entry which is preliminary data.</text>
</comment>
<dbReference type="PANTHER" id="PTHR30050">
    <property type="entry name" value="CHROMOSOMAL REPLICATION INITIATOR PROTEIN DNAA"/>
    <property type="match status" value="1"/>
</dbReference>
<dbReference type="SUPFAM" id="SSF52540">
    <property type="entry name" value="P-loop containing nucleoside triphosphate hydrolases"/>
    <property type="match status" value="1"/>
</dbReference>
<name>A0A9D1G533_9FIRM</name>
<comment type="subunit">
    <text evidence="8">Oligomerizes as a right-handed, spiral filament on DNA at oriC.</text>
</comment>
<feature type="binding site" evidence="8">
    <location>
        <position position="145"/>
    </location>
    <ligand>
        <name>ATP</name>
        <dbReference type="ChEBI" id="CHEBI:30616"/>
    </ligand>
</feature>
<evidence type="ECO:0000256" key="4">
    <source>
        <dbReference type="ARBA" id="ARBA00022741"/>
    </source>
</evidence>
<comment type="domain">
    <text evidence="8">Domain I is involved in oligomerization and binding regulators, domain II is flexibile and of varying length in different bacteria, domain III forms the AAA+ region, while domain IV binds dsDNA.</text>
</comment>
<evidence type="ECO:0000259" key="13">
    <source>
        <dbReference type="SMART" id="SM00760"/>
    </source>
</evidence>
<dbReference type="GO" id="GO:0003688">
    <property type="term" value="F:DNA replication origin binding"/>
    <property type="evidence" value="ECO:0007669"/>
    <property type="project" value="UniProtKB-UniRule"/>
</dbReference>
<dbReference type="Proteomes" id="UP000886876">
    <property type="component" value="Unassembled WGS sequence"/>
</dbReference>
<dbReference type="CDD" id="cd00009">
    <property type="entry name" value="AAA"/>
    <property type="match status" value="1"/>
</dbReference>